<dbReference type="RefSeq" id="WP_369059022.1">
    <property type="nucleotide sequence ID" value="NZ_CP158375.1"/>
</dbReference>
<dbReference type="Gene3D" id="1.20.1270.180">
    <property type="match status" value="1"/>
</dbReference>
<gene>
    <name evidence="2" type="ORF">ABOZ73_15490</name>
</gene>
<dbReference type="Pfam" id="PF07007">
    <property type="entry name" value="LprI"/>
    <property type="match status" value="1"/>
</dbReference>
<evidence type="ECO:0000259" key="1">
    <source>
        <dbReference type="Pfam" id="PF07007"/>
    </source>
</evidence>
<name>A0AB39KS73_9CAUL</name>
<protein>
    <submittedName>
        <fullName evidence="2">Lysozyme inhibitor LprI family protein</fullName>
    </submittedName>
</protein>
<feature type="domain" description="Lysozyme inhibitor LprI-like N-terminal" evidence="1">
    <location>
        <begin position="22"/>
        <end position="121"/>
    </location>
</feature>
<proteinExistence type="predicted"/>
<evidence type="ECO:0000313" key="2">
    <source>
        <dbReference type="EMBL" id="XDO96168.1"/>
    </source>
</evidence>
<accession>A0AB39KS73</accession>
<dbReference type="EMBL" id="CP158375">
    <property type="protein sequence ID" value="XDO96168.1"/>
    <property type="molecule type" value="Genomic_DNA"/>
</dbReference>
<sequence length="152" mass="16715">MFAALALSLLAVQSAAHLPADCANAAATLEINACLSDELKRERARMDHYLATARLMAERQDESTVGTPEASKQVRFLGDAQGAWEAYDKVVCKGVYDKWLGGSIRNAAALRCHIDMTRERTFVVWRDFIAPADSSEPELPDPRTTPLIPLGR</sequence>
<organism evidence="2">
    <name type="scientific">Caulobacter sp. 73W</name>
    <dbReference type="NCBI Taxonomy" id="3161137"/>
    <lineage>
        <taxon>Bacteria</taxon>
        <taxon>Pseudomonadati</taxon>
        <taxon>Pseudomonadota</taxon>
        <taxon>Alphaproteobacteria</taxon>
        <taxon>Caulobacterales</taxon>
        <taxon>Caulobacteraceae</taxon>
        <taxon>Caulobacter</taxon>
    </lineage>
</organism>
<dbReference type="AlphaFoldDB" id="A0AB39KS73"/>
<reference evidence="2" key="1">
    <citation type="submission" date="2024-06" db="EMBL/GenBank/DDBJ databases">
        <title>Caulobacter inopinatus, sp. nov.</title>
        <authorList>
            <person name="Donachie S.P."/>
        </authorList>
    </citation>
    <scope>NUCLEOTIDE SEQUENCE</scope>
    <source>
        <strain evidence="2">73W</strain>
    </source>
</reference>
<dbReference type="InterPro" id="IPR009739">
    <property type="entry name" value="LprI-like_N"/>
</dbReference>